<protein>
    <submittedName>
        <fullName evidence="1">Uncharacterized protein</fullName>
    </submittedName>
</protein>
<evidence type="ECO:0000313" key="2">
    <source>
        <dbReference type="Proteomes" id="UP001066276"/>
    </source>
</evidence>
<evidence type="ECO:0000313" key="1">
    <source>
        <dbReference type="EMBL" id="KAJ1168358.1"/>
    </source>
</evidence>
<proteinExistence type="predicted"/>
<gene>
    <name evidence="1" type="ORF">NDU88_000284</name>
</gene>
<dbReference type="EMBL" id="JANPWB010000007">
    <property type="protein sequence ID" value="KAJ1168358.1"/>
    <property type="molecule type" value="Genomic_DNA"/>
</dbReference>
<organism evidence="1 2">
    <name type="scientific">Pleurodeles waltl</name>
    <name type="common">Iberian ribbed newt</name>
    <dbReference type="NCBI Taxonomy" id="8319"/>
    <lineage>
        <taxon>Eukaryota</taxon>
        <taxon>Metazoa</taxon>
        <taxon>Chordata</taxon>
        <taxon>Craniata</taxon>
        <taxon>Vertebrata</taxon>
        <taxon>Euteleostomi</taxon>
        <taxon>Amphibia</taxon>
        <taxon>Batrachia</taxon>
        <taxon>Caudata</taxon>
        <taxon>Salamandroidea</taxon>
        <taxon>Salamandridae</taxon>
        <taxon>Pleurodelinae</taxon>
        <taxon>Pleurodeles</taxon>
    </lineage>
</organism>
<reference evidence="1" key="1">
    <citation type="journal article" date="2022" name="bioRxiv">
        <title>Sequencing and chromosome-scale assembly of the giantPleurodeles waltlgenome.</title>
        <authorList>
            <person name="Brown T."/>
            <person name="Elewa A."/>
            <person name="Iarovenko S."/>
            <person name="Subramanian E."/>
            <person name="Araus A.J."/>
            <person name="Petzold A."/>
            <person name="Susuki M."/>
            <person name="Suzuki K.-i.T."/>
            <person name="Hayashi T."/>
            <person name="Toyoda A."/>
            <person name="Oliveira C."/>
            <person name="Osipova E."/>
            <person name="Leigh N.D."/>
            <person name="Simon A."/>
            <person name="Yun M.H."/>
        </authorList>
    </citation>
    <scope>NUCLEOTIDE SEQUENCE</scope>
    <source>
        <strain evidence="1">20211129_DDA</strain>
        <tissue evidence="1">Liver</tissue>
    </source>
</reference>
<sequence>MLRILNSEEGSLEEAEKTEVGEGAFPLLRLQNKLIIDNFLLEQSPLLHWRRAPTSTSKLPWHGNVRVDPRSWR</sequence>
<accession>A0AAV7SW35</accession>
<dbReference type="AlphaFoldDB" id="A0AAV7SW35"/>
<dbReference type="Proteomes" id="UP001066276">
    <property type="component" value="Chromosome 4_1"/>
</dbReference>
<name>A0AAV7SW35_PLEWA</name>
<keyword evidence="2" id="KW-1185">Reference proteome</keyword>
<comment type="caution">
    <text evidence="1">The sequence shown here is derived from an EMBL/GenBank/DDBJ whole genome shotgun (WGS) entry which is preliminary data.</text>
</comment>